<organism evidence="4 5">
    <name type="scientific">Canariomyces notabilis</name>
    <dbReference type="NCBI Taxonomy" id="2074819"/>
    <lineage>
        <taxon>Eukaryota</taxon>
        <taxon>Fungi</taxon>
        <taxon>Dikarya</taxon>
        <taxon>Ascomycota</taxon>
        <taxon>Pezizomycotina</taxon>
        <taxon>Sordariomycetes</taxon>
        <taxon>Sordariomycetidae</taxon>
        <taxon>Sordariales</taxon>
        <taxon>Chaetomiaceae</taxon>
        <taxon>Canariomyces</taxon>
    </lineage>
</organism>
<dbReference type="InterPro" id="IPR008030">
    <property type="entry name" value="NmrA-like"/>
</dbReference>
<dbReference type="Gene3D" id="3.90.25.10">
    <property type="entry name" value="UDP-galactose 4-epimerase, domain 1"/>
    <property type="match status" value="1"/>
</dbReference>
<dbReference type="AlphaFoldDB" id="A0AAN6YVJ0"/>
<keyword evidence="2" id="KW-0560">Oxidoreductase</keyword>
<evidence type="ECO:0000313" key="4">
    <source>
        <dbReference type="EMBL" id="KAK4115103.1"/>
    </source>
</evidence>
<keyword evidence="5" id="KW-1185">Reference proteome</keyword>
<evidence type="ECO:0000256" key="1">
    <source>
        <dbReference type="ARBA" id="ARBA00022857"/>
    </source>
</evidence>
<name>A0AAN6YVJ0_9PEZI</name>
<dbReference type="Gene3D" id="3.40.50.720">
    <property type="entry name" value="NAD(P)-binding Rossmann-like Domain"/>
    <property type="match status" value="1"/>
</dbReference>
<dbReference type="InterPro" id="IPR051609">
    <property type="entry name" value="NmrA/Isoflavone_reductase-like"/>
</dbReference>
<protein>
    <submittedName>
        <fullName evidence="4">NAD(P)-binding protein</fullName>
    </submittedName>
</protein>
<dbReference type="PANTHER" id="PTHR47706">
    <property type="entry name" value="NMRA-LIKE FAMILY PROTEIN"/>
    <property type="match status" value="1"/>
</dbReference>
<dbReference type="CDD" id="cd05259">
    <property type="entry name" value="PCBER_SDR_a"/>
    <property type="match status" value="1"/>
</dbReference>
<dbReference type="Proteomes" id="UP001302812">
    <property type="component" value="Unassembled WGS sequence"/>
</dbReference>
<dbReference type="SUPFAM" id="SSF51735">
    <property type="entry name" value="NAD(P)-binding Rossmann-fold domains"/>
    <property type="match status" value="1"/>
</dbReference>
<gene>
    <name evidence="4" type="ORF">N656DRAFT_776177</name>
</gene>
<reference evidence="4" key="2">
    <citation type="submission" date="2023-05" db="EMBL/GenBank/DDBJ databases">
        <authorList>
            <consortium name="Lawrence Berkeley National Laboratory"/>
            <person name="Steindorff A."/>
            <person name="Hensen N."/>
            <person name="Bonometti L."/>
            <person name="Westerberg I."/>
            <person name="Brannstrom I.O."/>
            <person name="Guillou S."/>
            <person name="Cros-Aarteil S."/>
            <person name="Calhoun S."/>
            <person name="Haridas S."/>
            <person name="Kuo A."/>
            <person name="Mondo S."/>
            <person name="Pangilinan J."/>
            <person name="Riley R."/>
            <person name="Labutti K."/>
            <person name="Andreopoulos B."/>
            <person name="Lipzen A."/>
            <person name="Chen C."/>
            <person name="Yanf M."/>
            <person name="Daum C."/>
            <person name="Ng V."/>
            <person name="Clum A."/>
            <person name="Ohm R."/>
            <person name="Martin F."/>
            <person name="Silar P."/>
            <person name="Natvig D."/>
            <person name="Lalanne C."/>
            <person name="Gautier V."/>
            <person name="Ament-Velasquez S.L."/>
            <person name="Kruys A."/>
            <person name="Hutchinson M.I."/>
            <person name="Powell A.J."/>
            <person name="Barry K."/>
            <person name="Miller A.N."/>
            <person name="Grigoriev I.V."/>
            <person name="Debuchy R."/>
            <person name="Gladieux P."/>
            <person name="Thoren M.H."/>
            <person name="Johannesson H."/>
        </authorList>
    </citation>
    <scope>NUCLEOTIDE SEQUENCE</scope>
    <source>
        <strain evidence="4">CBS 508.74</strain>
    </source>
</reference>
<evidence type="ECO:0000259" key="3">
    <source>
        <dbReference type="Pfam" id="PF05368"/>
    </source>
</evidence>
<proteinExistence type="predicted"/>
<accession>A0AAN6YVJ0</accession>
<feature type="domain" description="NmrA-like" evidence="3">
    <location>
        <begin position="8"/>
        <end position="224"/>
    </location>
</feature>
<keyword evidence="1" id="KW-0521">NADP</keyword>
<evidence type="ECO:0000256" key="2">
    <source>
        <dbReference type="ARBA" id="ARBA00023002"/>
    </source>
</evidence>
<dbReference type="RefSeq" id="XP_064672673.1">
    <property type="nucleotide sequence ID" value="XM_064814583.1"/>
</dbReference>
<reference evidence="4" key="1">
    <citation type="journal article" date="2023" name="Mol. Phylogenet. Evol.">
        <title>Genome-scale phylogeny and comparative genomics of the fungal order Sordariales.</title>
        <authorList>
            <person name="Hensen N."/>
            <person name="Bonometti L."/>
            <person name="Westerberg I."/>
            <person name="Brannstrom I.O."/>
            <person name="Guillou S."/>
            <person name="Cros-Aarteil S."/>
            <person name="Calhoun S."/>
            <person name="Haridas S."/>
            <person name="Kuo A."/>
            <person name="Mondo S."/>
            <person name="Pangilinan J."/>
            <person name="Riley R."/>
            <person name="LaButti K."/>
            <person name="Andreopoulos B."/>
            <person name="Lipzen A."/>
            <person name="Chen C."/>
            <person name="Yan M."/>
            <person name="Daum C."/>
            <person name="Ng V."/>
            <person name="Clum A."/>
            <person name="Steindorff A."/>
            <person name="Ohm R.A."/>
            <person name="Martin F."/>
            <person name="Silar P."/>
            <person name="Natvig D.O."/>
            <person name="Lalanne C."/>
            <person name="Gautier V."/>
            <person name="Ament-Velasquez S.L."/>
            <person name="Kruys A."/>
            <person name="Hutchinson M.I."/>
            <person name="Powell A.J."/>
            <person name="Barry K."/>
            <person name="Miller A.N."/>
            <person name="Grigoriev I.V."/>
            <person name="Debuchy R."/>
            <person name="Gladieux P."/>
            <person name="Hiltunen Thoren M."/>
            <person name="Johannesson H."/>
        </authorList>
    </citation>
    <scope>NUCLEOTIDE SEQUENCE</scope>
    <source>
        <strain evidence="4">CBS 508.74</strain>
    </source>
</reference>
<dbReference type="Pfam" id="PF05368">
    <property type="entry name" value="NmrA"/>
    <property type="match status" value="1"/>
</dbReference>
<dbReference type="PANTHER" id="PTHR47706:SF1">
    <property type="entry name" value="CIPA-LIKE, PUTATIVE (AFU_ORTHOLOGUE AFUA_1G12460)-RELATED"/>
    <property type="match status" value="1"/>
</dbReference>
<dbReference type="GO" id="GO:0016491">
    <property type="term" value="F:oxidoreductase activity"/>
    <property type="evidence" value="ECO:0007669"/>
    <property type="project" value="UniProtKB-KW"/>
</dbReference>
<dbReference type="InterPro" id="IPR045312">
    <property type="entry name" value="PCBER-like"/>
</dbReference>
<dbReference type="EMBL" id="MU853335">
    <property type="protein sequence ID" value="KAK4115103.1"/>
    <property type="molecule type" value="Genomic_DNA"/>
</dbReference>
<evidence type="ECO:0000313" key="5">
    <source>
        <dbReference type="Proteomes" id="UP001302812"/>
    </source>
</evidence>
<comment type="caution">
    <text evidence="4">The sequence shown here is derived from an EMBL/GenBank/DDBJ whole genome shotgun (WGS) entry which is preliminary data.</text>
</comment>
<dbReference type="InterPro" id="IPR036291">
    <property type="entry name" value="NAD(P)-bd_dom_sf"/>
</dbReference>
<dbReference type="GeneID" id="89938708"/>
<sequence length="302" mass="32298">MSGKIVNVALAGATGNLGPAVLEQLVAAGFQVTVLTRSGGTAHSFPASVRVSQVDYNSLDSLVAALRGQDAVVSTLPPSPFTTQEVLVEAASRAGVKRFIPSEFGSNTVVPKTAALPAYAEKTAVQKALREKAAGDGGMTYTLVLNGPFLDWGIKVGFVLGLKDRHVKLYDGGERVFSTTTLATVGKAVAAVLSKPDETRNRPVYVQDTAITLKKLYEMGKKATPGEVWTEEVVDTDKLVAEAWEVLDFDKDPSQTDYVMKFIAAAIWGDGYGAHFDKTNNELLGIKELTDDEVQAIVNRYA</sequence>